<comment type="catalytic activity">
    <reaction evidence="15">
        <text>(2E)-dodecenoyl-CoA + NADPH + H(+) = dodecanoyl-CoA + NADP(+)</text>
        <dbReference type="Rhea" id="RHEA:44964"/>
        <dbReference type="ChEBI" id="CHEBI:15378"/>
        <dbReference type="ChEBI" id="CHEBI:57330"/>
        <dbReference type="ChEBI" id="CHEBI:57375"/>
        <dbReference type="ChEBI" id="CHEBI:57783"/>
        <dbReference type="ChEBI" id="CHEBI:58349"/>
    </reaction>
    <physiologicalReaction direction="left-to-right" evidence="15">
        <dbReference type="Rhea" id="RHEA:44965"/>
    </physiologicalReaction>
</comment>
<evidence type="ECO:0000256" key="16">
    <source>
        <dbReference type="ARBA" id="ARBA00048686"/>
    </source>
</evidence>
<comment type="subcellular location">
    <subcellularLocation>
        <location evidence="1">Peroxisome</location>
    </subcellularLocation>
</comment>
<proteinExistence type="predicted"/>
<dbReference type="Pfam" id="PF13561">
    <property type="entry name" value="adh_short_C2"/>
    <property type="match status" value="1"/>
</dbReference>
<dbReference type="PANTHER" id="PTHR24317:SF7">
    <property type="entry name" value="PEROXISOMAL TRANS-2-ENOYL-COA REDUCTASE"/>
    <property type="match status" value="1"/>
</dbReference>
<keyword evidence="3" id="KW-0444">Lipid biosynthesis</keyword>
<reference evidence="22 23" key="1">
    <citation type="submission" date="2023-07" db="EMBL/GenBank/DDBJ databases">
        <title>Sorghum-associated microbial communities from plants grown in Nebraska, USA.</title>
        <authorList>
            <person name="Schachtman D."/>
        </authorList>
    </citation>
    <scope>NUCLEOTIDE SEQUENCE [LARGE SCALE GENOMIC DNA]</scope>
    <source>
        <strain evidence="22 23">DS1781</strain>
    </source>
</reference>
<evidence type="ECO:0000256" key="9">
    <source>
        <dbReference type="ARBA" id="ARBA00023140"/>
    </source>
</evidence>
<dbReference type="InterPro" id="IPR002347">
    <property type="entry name" value="SDR_fam"/>
</dbReference>
<dbReference type="Proteomes" id="UP001184230">
    <property type="component" value="Unassembled WGS sequence"/>
</dbReference>
<keyword evidence="4" id="KW-0597">Phosphoprotein</keyword>
<keyword evidence="23" id="KW-1185">Reference proteome</keyword>
<comment type="function">
    <text evidence="11">Participates in chain elongation of fatty acids. Catalyzes the reduction of trans-2-enoyl-CoAs of varying chain lengths from 6:1 to 16:1, having maximum activity with 10:1 CoA. Has no 2,4-dienoyl-CoA reductase activity.</text>
</comment>
<evidence type="ECO:0000256" key="17">
    <source>
        <dbReference type="ARBA" id="ARBA00049108"/>
    </source>
</evidence>
<comment type="pathway">
    <text evidence="2">Lipid metabolism.</text>
</comment>
<accession>A0ABU1NAB3</accession>
<evidence type="ECO:0000256" key="11">
    <source>
        <dbReference type="ARBA" id="ARBA00037124"/>
    </source>
</evidence>
<dbReference type="EC" id="1.3.1.38" evidence="13"/>
<comment type="catalytic activity">
    <reaction evidence="20">
        <text>(2E)-octenoyl-CoA + NADPH + H(+) = octanoyl-CoA + NADP(+)</text>
        <dbReference type="Rhea" id="RHEA:44952"/>
        <dbReference type="ChEBI" id="CHEBI:15378"/>
        <dbReference type="ChEBI" id="CHEBI:57386"/>
        <dbReference type="ChEBI" id="CHEBI:57783"/>
        <dbReference type="ChEBI" id="CHEBI:58349"/>
        <dbReference type="ChEBI" id="CHEBI:62242"/>
    </reaction>
    <physiologicalReaction direction="left-to-right" evidence="20">
        <dbReference type="Rhea" id="RHEA:44953"/>
    </physiologicalReaction>
</comment>
<protein>
    <recommendedName>
        <fullName evidence="14">Peroxisomal trans-2-enoyl-CoA reductase</fullName>
        <ecNumber evidence="13">1.3.1.38</ecNumber>
    </recommendedName>
</protein>
<evidence type="ECO:0000313" key="23">
    <source>
        <dbReference type="Proteomes" id="UP001184230"/>
    </source>
</evidence>
<dbReference type="InterPro" id="IPR036291">
    <property type="entry name" value="NAD(P)-bd_dom_sf"/>
</dbReference>
<organism evidence="22 23">
    <name type="scientific">Variovorax soli</name>
    <dbReference type="NCBI Taxonomy" id="376815"/>
    <lineage>
        <taxon>Bacteria</taxon>
        <taxon>Pseudomonadati</taxon>
        <taxon>Pseudomonadota</taxon>
        <taxon>Betaproteobacteria</taxon>
        <taxon>Burkholderiales</taxon>
        <taxon>Comamonadaceae</taxon>
        <taxon>Variovorax</taxon>
    </lineage>
</organism>
<evidence type="ECO:0000256" key="3">
    <source>
        <dbReference type="ARBA" id="ARBA00022516"/>
    </source>
</evidence>
<name>A0ABU1NAB3_9BURK</name>
<keyword evidence="9" id="KW-0576">Peroxisome</keyword>
<dbReference type="SUPFAM" id="SSF51735">
    <property type="entry name" value="NAD(P)-binding Rossmann-fold domains"/>
    <property type="match status" value="1"/>
</dbReference>
<evidence type="ECO:0000256" key="2">
    <source>
        <dbReference type="ARBA" id="ARBA00005189"/>
    </source>
</evidence>
<keyword evidence="6" id="KW-0521">NADP</keyword>
<evidence type="ECO:0000256" key="21">
    <source>
        <dbReference type="SAM" id="MobiDB-lite"/>
    </source>
</evidence>
<evidence type="ECO:0000256" key="7">
    <source>
        <dbReference type="ARBA" id="ARBA00023002"/>
    </source>
</evidence>
<evidence type="ECO:0000256" key="1">
    <source>
        <dbReference type="ARBA" id="ARBA00004275"/>
    </source>
</evidence>
<evidence type="ECO:0000256" key="14">
    <source>
        <dbReference type="ARBA" id="ARBA00041063"/>
    </source>
</evidence>
<comment type="catalytic activity">
    <reaction evidence="17">
        <text>(2E)-hexenoyl-CoA + NADPH + H(+) = hexanoyl-CoA + NADP(+)</text>
        <dbReference type="Rhea" id="RHEA:44956"/>
        <dbReference type="ChEBI" id="CHEBI:15378"/>
        <dbReference type="ChEBI" id="CHEBI:57783"/>
        <dbReference type="ChEBI" id="CHEBI:58349"/>
        <dbReference type="ChEBI" id="CHEBI:62077"/>
        <dbReference type="ChEBI" id="CHEBI:62620"/>
    </reaction>
    <physiologicalReaction direction="left-to-right" evidence="17">
        <dbReference type="Rhea" id="RHEA:44957"/>
    </physiologicalReaction>
</comment>
<dbReference type="PRINTS" id="PR00081">
    <property type="entry name" value="GDHRDH"/>
</dbReference>
<keyword evidence="5" id="KW-0276">Fatty acid metabolism</keyword>
<evidence type="ECO:0000256" key="15">
    <source>
        <dbReference type="ARBA" id="ARBA00047570"/>
    </source>
</evidence>
<sequence>MLIHRTKETHMYQSDLMAGRRILVTGGGTGLGKAMAERFLGLGADVAICGRRQSVVEETAAQWRTQFPGRRVDAFGVDIRNAQSVEEMVEALWQTGGLTGLVNNAAGNFVAPTESLSSRAFDAVANIVFHGSFYVTQAVGKRWVAEAKAGQWKAGDPYRSVMSIIVTWVDNGGPYVVPSAMSKAGVEVMTKSLATEWARYGIRLNAVGPGEIPTEGMSKRLNPGEEPGARSKLRNPMARTGQMSELQNLAAFLMAPGQCDWLTGQSIMMDGGQALATGGNFYELREWSDAQWQEARERIEAQNQKDKAQR</sequence>
<keyword evidence="7" id="KW-0560">Oxidoreductase</keyword>
<comment type="catalytic activity">
    <reaction evidence="18">
        <text>a (2E)-enoyl-CoA + NADPH + H(+) = a 2,3-saturated acyl-CoA + NADP(+)</text>
        <dbReference type="Rhea" id="RHEA:33763"/>
        <dbReference type="ChEBI" id="CHEBI:15378"/>
        <dbReference type="ChEBI" id="CHEBI:57783"/>
        <dbReference type="ChEBI" id="CHEBI:58349"/>
        <dbReference type="ChEBI" id="CHEBI:58856"/>
        <dbReference type="ChEBI" id="CHEBI:65111"/>
        <dbReference type="EC" id="1.3.1.38"/>
    </reaction>
    <physiologicalReaction direction="left-to-right" evidence="18">
        <dbReference type="Rhea" id="RHEA:33764"/>
    </physiologicalReaction>
</comment>
<dbReference type="EMBL" id="JAVDRF010000002">
    <property type="protein sequence ID" value="MDR6535237.1"/>
    <property type="molecule type" value="Genomic_DNA"/>
</dbReference>
<evidence type="ECO:0000256" key="19">
    <source>
        <dbReference type="ARBA" id="ARBA00049386"/>
    </source>
</evidence>
<keyword evidence="10" id="KW-0275">Fatty acid biosynthesis</keyword>
<evidence type="ECO:0000256" key="10">
    <source>
        <dbReference type="ARBA" id="ARBA00023160"/>
    </source>
</evidence>
<evidence type="ECO:0000256" key="12">
    <source>
        <dbReference type="ARBA" id="ARBA00038622"/>
    </source>
</evidence>
<evidence type="ECO:0000256" key="13">
    <source>
        <dbReference type="ARBA" id="ARBA00038849"/>
    </source>
</evidence>
<comment type="caution">
    <text evidence="22">The sequence shown here is derived from an EMBL/GenBank/DDBJ whole genome shotgun (WGS) entry which is preliminary data.</text>
</comment>
<dbReference type="PANTHER" id="PTHR24317">
    <property type="entry name" value="PEROXISOMAL TRANS-2-ENOYL-COA REDUCTASE"/>
    <property type="match status" value="1"/>
</dbReference>
<evidence type="ECO:0000256" key="18">
    <source>
        <dbReference type="ARBA" id="ARBA00049251"/>
    </source>
</evidence>
<gene>
    <name evidence="22" type="ORF">J2739_000997</name>
</gene>
<evidence type="ECO:0000256" key="4">
    <source>
        <dbReference type="ARBA" id="ARBA00022553"/>
    </source>
</evidence>
<dbReference type="InterPro" id="IPR052388">
    <property type="entry name" value="Peroxisomal_t2-enoyl-CoA_red"/>
</dbReference>
<evidence type="ECO:0000256" key="8">
    <source>
        <dbReference type="ARBA" id="ARBA00023098"/>
    </source>
</evidence>
<dbReference type="Gene3D" id="3.40.50.720">
    <property type="entry name" value="NAD(P)-binding Rossmann-like Domain"/>
    <property type="match status" value="1"/>
</dbReference>
<comment type="catalytic activity">
    <reaction evidence="19">
        <text>(2E)-decenoyl-CoA + NADPH + H(+) = decanoyl-CoA + NADP(+)</text>
        <dbReference type="Rhea" id="RHEA:44960"/>
        <dbReference type="ChEBI" id="CHEBI:15378"/>
        <dbReference type="ChEBI" id="CHEBI:57783"/>
        <dbReference type="ChEBI" id="CHEBI:58349"/>
        <dbReference type="ChEBI" id="CHEBI:61406"/>
        <dbReference type="ChEBI" id="CHEBI:61430"/>
    </reaction>
    <physiologicalReaction direction="left-to-right" evidence="19">
        <dbReference type="Rhea" id="RHEA:44961"/>
    </physiologicalReaction>
</comment>
<comment type="subunit">
    <text evidence="12">Interacts with PEX5, probably required to target it into peroxisomes.</text>
</comment>
<feature type="region of interest" description="Disordered" evidence="21">
    <location>
        <begin position="213"/>
        <end position="233"/>
    </location>
</feature>
<evidence type="ECO:0000256" key="20">
    <source>
        <dbReference type="ARBA" id="ARBA00049559"/>
    </source>
</evidence>
<comment type="catalytic activity">
    <reaction evidence="16">
        <text>(2E)-tetradecenoyl-CoA + NADPH + H(+) = tetradecanoyl-CoA + NADP(+)</text>
        <dbReference type="Rhea" id="RHEA:44968"/>
        <dbReference type="ChEBI" id="CHEBI:15378"/>
        <dbReference type="ChEBI" id="CHEBI:57385"/>
        <dbReference type="ChEBI" id="CHEBI:57783"/>
        <dbReference type="ChEBI" id="CHEBI:58349"/>
        <dbReference type="ChEBI" id="CHEBI:61405"/>
    </reaction>
    <physiologicalReaction direction="left-to-right" evidence="16">
        <dbReference type="Rhea" id="RHEA:44969"/>
    </physiologicalReaction>
</comment>
<evidence type="ECO:0000313" key="22">
    <source>
        <dbReference type="EMBL" id="MDR6535237.1"/>
    </source>
</evidence>
<evidence type="ECO:0000256" key="5">
    <source>
        <dbReference type="ARBA" id="ARBA00022832"/>
    </source>
</evidence>
<keyword evidence="8" id="KW-0443">Lipid metabolism</keyword>
<evidence type="ECO:0000256" key="6">
    <source>
        <dbReference type="ARBA" id="ARBA00022857"/>
    </source>
</evidence>